<dbReference type="SUPFAM" id="SSF56563">
    <property type="entry name" value="Major capsid protein gp5"/>
    <property type="match status" value="1"/>
</dbReference>
<dbReference type="OrthoDB" id="1733209at2"/>
<proteinExistence type="predicted"/>
<dbReference type="NCBIfam" id="TIGR01554">
    <property type="entry name" value="major_cap_HK97"/>
    <property type="match status" value="1"/>
</dbReference>
<reference evidence="2 3" key="1">
    <citation type="submission" date="2015-09" db="EMBL/GenBank/DDBJ databases">
        <authorList>
            <consortium name="Pathogen Informatics"/>
        </authorList>
    </citation>
    <scope>NUCLEOTIDE SEQUENCE [LARGE SCALE GENOMIC DNA]</scope>
    <source>
        <strain evidence="2 3">2789STDY5834939</strain>
    </source>
</reference>
<comment type="subcellular location">
    <subcellularLocation>
        <location evidence="1">Virion</location>
    </subcellularLocation>
</comment>
<dbReference type="InterPro" id="IPR024455">
    <property type="entry name" value="Phage_capsid"/>
</dbReference>
<evidence type="ECO:0000256" key="1">
    <source>
        <dbReference type="ARBA" id="ARBA00004328"/>
    </source>
</evidence>
<accession>A0A174UA81</accession>
<name>A0A174UA81_9FIRM</name>
<evidence type="ECO:0000313" key="3">
    <source>
        <dbReference type="Proteomes" id="UP000095765"/>
    </source>
</evidence>
<evidence type="ECO:0000313" key="2">
    <source>
        <dbReference type="EMBL" id="CUQ16645.1"/>
    </source>
</evidence>
<dbReference type="Proteomes" id="UP000095765">
    <property type="component" value="Unassembled WGS sequence"/>
</dbReference>
<dbReference type="RefSeq" id="WP_055246013.1">
    <property type="nucleotide sequence ID" value="NZ_CABIWA010000015.1"/>
</dbReference>
<gene>
    <name evidence="2" type="ORF">ERS852551_03388</name>
</gene>
<dbReference type="EMBL" id="CZBE01000032">
    <property type="protein sequence ID" value="CUQ16645.1"/>
    <property type="molecule type" value="Genomic_DNA"/>
</dbReference>
<dbReference type="AlphaFoldDB" id="A0A174UA81"/>
<sequence>MANYQTIKLDKSMYRVGIPFTVQLEKLDPSAQYAGGELAGLDAFERQLKRFDIKVSGAGSDTISKFFSTGDSAALFPEYVSRAVMQGVDESGVLSNIIASKTVINSLDYRTITTADGHDTAASVVQEGAEIPETVVKLKDNLVKLTKRGRMLVASYEAVKFQRIDLFSVVLRQIGMNITKAQLADAVNALINGDATDDANGNAAAAIETAQAGTLTYDDLLALWSQFEDFRMNTLIVAPDMMQKLLAIEELRDPVAGLNFSGSGMIGTPLGANVIRCAAAPAGTIVALDKNFALEMVTAGDILVDYDKLIDTQLERAAVTSISGFAKLFPQAVKVLKLKK</sequence>
<organism evidence="2 3">
    <name type="scientific">Anaerotruncus colihominis</name>
    <dbReference type="NCBI Taxonomy" id="169435"/>
    <lineage>
        <taxon>Bacteria</taxon>
        <taxon>Bacillati</taxon>
        <taxon>Bacillota</taxon>
        <taxon>Clostridia</taxon>
        <taxon>Eubacteriales</taxon>
        <taxon>Oscillospiraceae</taxon>
        <taxon>Anaerotruncus</taxon>
    </lineage>
</organism>
<dbReference type="Pfam" id="PF25209">
    <property type="entry name" value="Phage_capsid_4"/>
    <property type="match status" value="1"/>
</dbReference>
<protein>
    <submittedName>
        <fullName evidence="2">Phage major capsid protein, HK97 family</fullName>
    </submittedName>
</protein>